<sequence>MSNSTGIDRVKDVLQWNEKYMKPVRKGKNTVFFKIALIGAVAVVFFFGILFGLKNKSLFSLFQKHNTYRYGDTVELSGRLTKKQFYGAPGYGENPNIDAREIAAVLVLDSPFTVLVGEEDYEEPYKGITELQLVNEWGIVLDPYYEQKVKIKGELMGSHTGHHHTKVLLVMETIAFVSGSSPKKETTTQKKGIQEKKSSEPTEKSYTFRTYNGNEFTFNYSNNLDLIEATGYIVGERVRLKPKGEAYKNSYLISVDEPATELGEQVTLSWRDKPVQFSKNMYRRGDVRSIGNSQVVLVIFNVLSPFKLGSVYVAPWDPTRLSEALEEATLILKSLQEVK</sequence>
<evidence type="ECO:0000256" key="1">
    <source>
        <dbReference type="SAM" id="MobiDB-lite"/>
    </source>
</evidence>
<keyword evidence="2" id="KW-0472">Membrane</keyword>
<accession>A0A0G1IRI2</accession>
<organism evidence="4 5">
    <name type="scientific">Candidatus Gottesmanbacteria bacterium GW2011_GWB1_44_11c</name>
    <dbReference type="NCBI Taxonomy" id="1618447"/>
    <lineage>
        <taxon>Bacteria</taxon>
        <taxon>Candidatus Gottesmaniibacteriota</taxon>
    </lineage>
</organism>
<name>A0A0G1IRI2_9BACT</name>
<feature type="compositionally biased region" description="Basic and acidic residues" evidence="1">
    <location>
        <begin position="182"/>
        <end position="203"/>
    </location>
</feature>
<feature type="domain" description="DUF4431" evidence="3">
    <location>
        <begin position="140"/>
        <end position="173"/>
    </location>
</feature>
<feature type="region of interest" description="Disordered" evidence="1">
    <location>
        <begin position="181"/>
        <end position="203"/>
    </location>
</feature>
<dbReference type="EMBL" id="LCHM01000077">
    <property type="protein sequence ID" value="KKT34387.1"/>
    <property type="molecule type" value="Genomic_DNA"/>
</dbReference>
<evidence type="ECO:0000313" key="4">
    <source>
        <dbReference type="EMBL" id="KKT34387.1"/>
    </source>
</evidence>
<dbReference type="Pfam" id="PF14485">
    <property type="entry name" value="DUF4431"/>
    <property type="match status" value="1"/>
</dbReference>
<evidence type="ECO:0000313" key="5">
    <source>
        <dbReference type="Proteomes" id="UP000034617"/>
    </source>
</evidence>
<gene>
    <name evidence="4" type="ORF">UW22_C0077G0003</name>
</gene>
<dbReference type="AlphaFoldDB" id="A0A0G1IRI2"/>
<dbReference type="InterPro" id="IPR027826">
    <property type="entry name" value="DUF4431"/>
</dbReference>
<comment type="caution">
    <text evidence="4">The sequence shown here is derived from an EMBL/GenBank/DDBJ whole genome shotgun (WGS) entry which is preliminary data.</text>
</comment>
<proteinExistence type="predicted"/>
<keyword evidence="2" id="KW-1133">Transmembrane helix</keyword>
<protein>
    <recommendedName>
        <fullName evidence="3">DUF4431 domain-containing protein</fullName>
    </recommendedName>
</protein>
<evidence type="ECO:0000259" key="3">
    <source>
        <dbReference type="Pfam" id="PF14485"/>
    </source>
</evidence>
<dbReference type="Proteomes" id="UP000034617">
    <property type="component" value="Unassembled WGS sequence"/>
</dbReference>
<reference evidence="4 5" key="1">
    <citation type="journal article" date="2015" name="Nature">
        <title>rRNA introns, odd ribosomes, and small enigmatic genomes across a large radiation of phyla.</title>
        <authorList>
            <person name="Brown C.T."/>
            <person name="Hug L.A."/>
            <person name="Thomas B.C."/>
            <person name="Sharon I."/>
            <person name="Castelle C.J."/>
            <person name="Singh A."/>
            <person name="Wilkins M.J."/>
            <person name="Williams K.H."/>
            <person name="Banfield J.F."/>
        </authorList>
    </citation>
    <scope>NUCLEOTIDE SEQUENCE [LARGE SCALE GENOMIC DNA]</scope>
</reference>
<evidence type="ECO:0000256" key="2">
    <source>
        <dbReference type="SAM" id="Phobius"/>
    </source>
</evidence>
<keyword evidence="2" id="KW-0812">Transmembrane</keyword>
<feature type="transmembrane region" description="Helical" evidence="2">
    <location>
        <begin position="31"/>
        <end position="53"/>
    </location>
</feature>